<evidence type="ECO:0000313" key="6">
    <source>
        <dbReference type="EMBL" id="BAS21457.1"/>
    </source>
</evidence>
<evidence type="ECO:0000256" key="2">
    <source>
        <dbReference type="ARBA" id="ARBA00005906"/>
    </source>
</evidence>
<gene>
    <name evidence="6" type="primary">BmCho-90</name>
</gene>
<dbReference type="EMBL" id="AB999997">
    <property type="protein sequence ID" value="BAS21457.1"/>
    <property type="molecule type" value="Genomic_DNA"/>
</dbReference>
<dbReference type="GO" id="GO:0007304">
    <property type="term" value="P:chorion-containing eggshell formation"/>
    <property type="evidence" value="ECO:0007669"/>
    <property type="project" value="InterPro"/>
</dbReference>
<accession>A0A0K2S2Z0</accession>
<name>A0A0K2S2Z0_BOMMO</name>
<proteinExistence type="inferred from homology"/>
<feature type="chain" id="PRO_5005483358" evidence="5">
    <location>
        <begin position="18"/>
        <end position="154"/>
    </location>
</feature>
<reference evidence="6" key="1">
    <citation type="journal article" date="2015" name="Sci. Data">
        <title>Construction, complete sequence, and annotation of a BAC contig covering the silkworm chorion locus.</title>
        <authorList>
            <person name="Chen Z."/>
            <person name="Nohata J."/>
            <person name="Guo H."/>
            <person name="Li S."/>
            <person name="Liu J."/>
            <person name="Guo Y."/>
            <person name="Yamamoto K."/>
            <person name="Kadono-Okuda K."/>
            <person name="Liu C."/>
            <person name="Arunkumar K.P."/>
            <person name="Nagaraju J."/>
            <person name="Zhang Y."/>
            <person name="Liu S."/>
            <person name="Labropoulou V."/>
            <person name="Swevers L."/>
            <person name="Tsitoura P."/>
            <person name="Iatrou K."/>
            <person name="Gopinathan K.P."/>
            <person name="Goldsmith M.R."/>
            <person name="Xia Q."/>
            <person name="Mita K."/>
        </authorList>
    </citation>
    <scope>NUCLEOTIDE SEQUENCE</scope>
</reference>
<feature type="signal peptide" evidence="5">
    <location>
        <begin position="1"/>
        <end position="17"/>
    </location>
</feature>
<dbReference type="Pfam" id="PF01723">
    <property type="entry name" value="Chorion_1"/>
    <property type="match status" value="1"/>
</dbReference>
<evidence type="ECO:0000256" key="3">
    <source>
        <dbReference type="ARBA" id="ARBA00022737"/>
    </source>
</evidence>
<keyword evidence="3" id="KW-0677">Repeat</keyword>
<evidence type="ECO:0000256" key="1">
    <source>
        <dbReference type="ARBA" id="ARBA00003434"/>
    </source>
</evidence>
<dbReference type="AlphaFoldDB" id="A0A0K2S2Z0"/>
<sequence length="154" mass="15252">MYLCFVLVLLAVQAISCQRHGTFSPGHEGKFAKERLSPNYSGFGIGIGGPASVITPGSGLAAAKGGGLTVTSASPIAPTGLSILSESLSIDGGAAAGGNTPFCGNAVLLSDFSNAGSAAVNHKRSNGAFSASEGLISKSLGYKPGLRNIGIKGQ</sequence>
<dbReference type="InterPro" id="IPR002635">
    <property type="entry name" value="Chorion"/>
</dbReference>
<comment type="similarity">
    <text evidence="2 4">Belongs to the chorion protein family.</text>
</comment>
<dbReference type="GO" id="GO:0005213">
    <property type="term" value="F:structural constituent of egg chorion"/>
    <property type="evidence" value="ECO:0007669"/>
    <property type="project" value="InterPro"/>
</dbReference>
<dbReference type="GO" id="GO:0042600">
    <property type="term" value="C:egg chorion"/>
    <property type="evidence" value="ECO:0007669"/>
    <property type="project" value="InterPro"/>
</dbReference>
<evidence type="ECO:0000256" key="4">
    <source>
        <dbReference type="RuleBase" id="RU004378"/>
    </source>
</evidence>
<comment type="function">
    <text evidence="1">This protein is one of many from the eggshell of the silk moth.</text>
</comment>
<organism evidence="6">
    <name type="scientific">Bombyx mori</name>
    <name type="common">Silk moth</name>
    <dbReference type="NCBI Taxonomy" id="7091"/>
    <lineage>
        <taxon>Eukaryota</taxon>
        <taxon>Metazoa</taxon>
        <taxon>Ecdysozoa</taxon>
        <taxon>Arthropoda</taxon>
        <taxon>Hexapoda</taxon>
        <taxon>Insecta</taxon>
        <taxon>Pterygota</taxon>
        <taxon>Neoptera</taxon>
        <taxon>Endopterygota</taxon>
        <taxon>Lepidoptera</taxon>
        <taxon>Glossata</taxon>
        <taxon>Ditrysia</taxon>
        <taxon>Bombycoidea</taxon>
        <taxon>Bombycidae</taxon>
        <taxon>Bombycinae</taxon>
        <taxon>Bombyx</taxon>
    </lineage>
</organism>
<protein>
    <submittedName>
        <fullName evidence="6">Chorion early B</fullName>
    </submittedName>
</protein>
<evidence type="ECO:0000256" key="5">
    <source>
        <dbReference type="SAM" id="SignalP"/>
    </source>
</evidence>
<keyword evidence="5" id="KW-0732">Signal</keyword>